<name>A0A812HCI8_9DINO</name>
<evidence type="ECO:0000259" key="10">
    <source>
        <dbReference type="PROSITE" id="PS51873"/>
    </source>
</evidence>
<dbReference type="PROSITE" id="PS51873">
    <property type="entry name" value="TRIAD"/>
    <property type="match status" value="1"/>
</dbReference>
<accession>A0A812HCI8</accession>
<evidence type="ECO:0000256" key="4">
    <source>
        <dbReference type="ARBA" id="ARBA00022679"/>
    </source>
</evidence>
<comment type="caution">
    <text evidence="11">The sequence shown here is derived from an EMBL/GenBank/DDBJ whole genome shotgun (WGS) entry which is preliminary data.</text>
</comment>
<dbReference type="InterPro" id="IPR031127">
    <property type="entry name" value="E3_UB_ligase_RBR"/>
</dbReference>
<keyword evidence="4" id="KW-0808">Transferase</keyword>
<dbReference type="Gene3D" id="3.30.40.10">
    <property type="entry name" value="Zinc/RING finger domain, C3HC4 (zinc finger)"/>
    <property type="match status" value="1"/>
</dbReference>
<dbReference type="Proteomes" id="UP000604046">
    <property type="component" value="Unassembled WGS sequence"/>
</dbReference>
<dbReference type="GO" id="GO:0061630">
    <property type="term" value="F:ubiquitin protein ligase activity"/>
    <property type="evidence" value="ECO:0007669"/>
    <property type="project" value="UniProtKB-EC"/>
</dbReference>
<feature type="domain" description="RING-type" evidence="10">
    <location>
        <begin position="65"/>
        <end position="295"/>
    </location>
</feature>
<dbReference type="InterPro" id="IPR054694">
    <property type="entry name" value="Parkin-like_IBR"/>
</dbReference>
<dbReference type="Pfam" id="PF22605">
    <property type="entry name" value="IBR_2"/>
    <property type="match status" value="1"/>
</dbReference>
<evidence type="ECO:0000256" key="1">
    <source>
        <dbReference type="ARBA" id="ARBA00001798"/>
    </source>
</evidence>
<evidence type="ECO:0000256" key="6">
    <source>
        <dbReference type="ARBA" id="ARBA00022737"/>
    </source>
</evidence>
<gene>
    <name evidence="11" type="ORF">SNAT2548_LOCUS1477</name>
</gene>
<keyword evidence="5" id="KW-0479">Metal-binding</keyword>
<evidence type="ECO:0000256" key="9">
    <source>
        <dbReference type="ARBA" id="ARBA00022833"/>
    </source>
</evidence>
<comment type="catalytic activity">
    <reaction evidence="1">
        <text>[E2 ubiquitin-conjugating enzyme]-S-ubiquitinyl-L-cysteine + [acceptor protein]-L-lysine = [E2 ubiquitin-conjugating enzyme]-L-cysteine + [acceptor protein]-N(6)-ubiquitinyl-L-lysine.</text>
        <dbReference type="EC" id="2.3.2.31"/>
    </reaction>
</comment>
<keyword evidence="7" id="KW-0863">Zinc-finger</keyword>
<dbReference type="Gene3D" id="1.20.120.1750">
    <property type="match status" value="1"/>
</dbReference>
<keyword evidence="6" id="KW-0677">Repeat</keyword>
<evidence type="ECO:0000313" key="12">
    <source>
        <dbReference type="Proteomes" id="UP000604046"/>
    </source>
</evidence>
<dbReference type="EC" id="2.3.2.31" evidence="3"/>
<dbReference type="GO" id="GO:0008270">
    <property type="term" value="F:zinc ion binding"/>
    <property type="evidence" value="ECO:0007669"/>
    <property type="project" value="UniProtKB-KW"/>
</dbReference>
<keyword evidence="9" id="KW-0862">Zinc</keyword>
<evidence type="ECO:0000256" key="2">
    <source>
        <dbReference type="ARBA" id="ARBA00004906"/>
    </source>
</evidence>
<dbReference type="OrthoDB" id="423443at2759"/>
<dbReference type="GO" id="GO:0016567">
    <property type="term" value="P:protein ubiquitination"/>
    <property type="evidence" value="ECO:0007669"/>
    <property type="project" value="InterPro"/>
</dbReference>
<keyword evidence="12" id="KW-1185">Reference proteome</keyword>
<dbReference type="SUPFAM" id="SSF57850">
    <property type="entry name" value="RING/U-box"/>
    <property type="match status" value="2"/>
</dbReference>
<keyword evidence="8" id="KW-0833">Ubl conjugation pathway</keyword>
<comment type="pathway">
    <text evidence="2">Protein modification; protein ubiquitination.</text>
</comment>
<sequence length="363" mass="40066">MASRAADASREQVLERVHSSPLTPSTEAVYIARRAFSEDLHGTLFTRWLQGRAGLGFPLRTLPRSEFTCKICLMQCDDRVKTTLSQCAAPQTHTLCRDCLCCYLKGRIEERRVKDLRCPLFGSDGCQAVAQEHELASILPEEVFQKYLRFSAMVEDATLRECPTCAELVKPQMGSEADLEANGTSEVLALNPEMRCSQGHLFCYYHSNAHPPGQGACEAYAREEAREAKLALEAQGAKECPSCQAQTLKADGCNHMVCFACQSHWCWTCGKLLDGRLSLGWHYNPANPAGCLQFSSLESKDQLLSCSVLRNGSGLHCHATTPRGARMTCPYITVLGSRSWQVCQEGNMGAHDICERARCDGGQ</sequence>
<evidence type="ECO:0000256" key="3">
    <source>
        <dbReference type="ARBA" id="ARBA00012251"/>
    </source>
</evidence>
<proteinExistence type="predicted"/>
<evidence type="ECO:0000256" key="7">
    <source>
        <dbReference type="ARBA" id="ARBA00022771"/>
    </source>
</evidence>
<dbReference type="PANTHER" id="PTHR11685">
    <property type="entry name" value="RBR FAMILY RING FINGER AND IBR DOMAIN-CONTAINING"/>
    <property type="match status" value="1"/>
</dbReference>
<reference evidence="11" key="1">
    <citation type="submission" date="2021-02" db="EMBL/GenBank/DDBJ databases">
        <authorList>
            <person name="Dougan E. K."/>
            <person name="Rhodes N."/>
            <person name="Thang M."/>
            <person name="Chan C."/>
        </authorList>
    </citation>
    <scope>NUCLEOTIDE SEQUENCE</scope>
</reference>
<dbReference type="AlphaFoldDB" id="A0A812HCI8"/>
<organism evidence="11 12">
    <name type="scientific">Symbiodinium natans</name>
    <dbReference type="NCBI Taxonomy" id="878477"/>
    <lineage>
        <taxon>Eukaryota</taxon>
        <taxon>Sar</taxon>
        <taxon>Alveolata</taxon>
        <taxon>Dinophyceae</taxon>
        <taxon>Suessiales</taxon>
        <taxon>Symbiodiniaceae</taxon>
        <taxon>Symbiodinium</taxon>
    </lineage>
</organism>
<dbReference type="EMBL" id="CAJNDS010000081">
    <property type="protein sequence ID" value="CAE6948124.1"/>
    <property type="molecule type" value="Genomic_DNA"/>
</dbReference>
<dbReference type="InterPro" id="IPR013083">
    <property type="entry name" value="Znf_RING/FYVE/PHD"/>
</dbReference>
<protein>
    <recommendedName>
        <fullName evidence="3">RBR-type E3 ubiquitin transferase</fullName>
        <ecNumber evidence="3">2.3.2.31</ecNumber>
    </recommendedName>
</protein>
<evidence type="ECO:0000256" key="5">
    <source>
        <dbReference type="ARBA" id="ARBA00022723"/>
    </source>
</evidence>
<evidence type="ECO:0000256" key="8">
    <source>
        <dbReference type="ARBA" id="ARBA00022786"/>
    </source>
</evidence>
<evidence type="ECO:0000313" key="11">
    <source>
        <dbReference type="EMBL" id="CAE6948124.1"/>
    </source>
</evidence>
<dbReference type="InterPro" id="IPR044066">
    <property type="entry name" value="TRIAD_supradom"/>
</dbReference>